<organism evidence="1 2">
    <name type="scientific">Leucocoprinus birnbaumii</name>
    <dbReference type="NCBI Taxonomy" id="56174"/>
    <lineage>
        <taxon>Eukaryota</taxon>
        <taxon>Fungi</taxon>
        <taxon>Dikarya</taxon>
        <taxon>Basidiomycota</taxon>
        <taxon>Agaricomycotina</taxon>
        <taxon>Agaricomycetes</taxon>
        <taxon>Agaricomycetidae</taxon>
        <taxon>Agaricales</taxon>
        <taxon>Agaricineae</taxon>
        <taxon>Agaricaceae</taxon>
        <taxon>Leucocoprinus</taxon>
    </lineage>
</organism>
<dbReference type="EMBL" id="JANIEX010001496">
    <property type="protein sequence ID" value="KAJ3557300.1"/>
    <property type="molecule type" value="Genomic_DNA"/>
</dbReference>
<dbReference type="AlphaFoldDB" id="A0AAD5VJG2"/>
<protein>
    <submittedName>
        <fullName evidence="1">Uncharacterized protein</fullName>
    </submittedName>
</protein>
<proteinExistence type="predicted"/>
<sequence>MPPTKPASWRQIENSYARTYPWRTTYIFEHERLAEGVNEFKPPYREALKAIFSALDEQEEQLNTNPLFLALTVNGDHPDTLSKSTALRADALNALFNYRVVDLLAATLRTKRQRRRYTRVVYSPYMRFILEADLSLSWTYILGQKDIDWVAFLEQARKAQNTPIPDTLSLPTDTKSLFIQAAQYANLSSQSSIATHYATAACYLRYLTEYKTPYLSDSPSRLLRTFKIKAETLKLPPNFHILTPIVLMVCVSPLILLDARNLSAREVGATNHTKMWFRMYLNTPLHIQALEEHLMASVLSVGFGSRSPHHALGDFYQHVPSALDPALVRICK</sequence>
<keyword evidence="2" id="KW-1185">Reference proteome</keyword>
<evidence type="ECO:0000313" key="2">
    <source>
        <dbReference type="Proteomes" id="UP001213000"/>
    </source>
</evidence>
<dbReference type="Proteomes" id="UP001213000">
    <property type="component" value="Unassembled WGS sequence"/>
</dbReference>
<evidence type="ECO:0000313" key="1">
    <source>
        <dbReference type="EMBL" id="KAJ3557300.1"/>
    </source>
</evidence>
<accession>A0AAD5VJG2</accession>
<gene>
    <name evidence="1" type="ORF">NP233_g11777</name>
</gene>
<reference evidence="1" key="1">
    <citation type="submission" date="2022-07" db="EMBL/GenBank/DDBJ databases">
        <title>Genome Sequence of Leucocoprinus birnbaumii.</title>
        <authorList>
            <person name="Buettner E."/>
        </authorList>
    </citation>
    <scope>NUCLEOTIDE SEQUENCE</scope>
    <source>
        <strain evidence="1">VT141</strain>
    </source>
</reference>
<name>A0AAD5VJG2_9AGAR</name>
<comment type="caution">
    <text evidence="1">The sequence shown here is derived from an EMBL/GenBank/DDBJ whole genome shotgun (WGS) entry which is preliminary data.</text>
</comment>